<reference evidence="3" key="1">
    <citation type="submission" date="2016-11" db="EMBL/GenBank/DDBJ databases">
        <authorList>
            <person name="Varghese N."/>
            <person name="Submissions S."/>
        </authorList>
    </citation>
    <scope>NUCLEOTIDE SEQUENCE [LARGE SCALE GENOMIC DNA]</scope>
    <source>
        <strain evidence="3">DSM 26349</strain>
    </source>
</reference>
<dbReference type="SUPFAM" id="SSF143422">
    <property type="entry name" value="Transposase IS200-like"/>
    <property type="match status" value="1"/>
</dbReference>
<sequence length="194" mass="22137">MGAKFRNKYRSESIRLQQWDYRWAGVYFITICTKNREHYFGEIANGKMELSPIGVIADILWFEIKNRAKNVELGAFVVMPNHMHGVLILHGGDGVHGGVDSVDSGHALSLQGQPSLVGKPSIGKNRFQNIGKNSVSSIVGSYKSAVTKHARRLGYDFAWQTLFYDHIIRNDKAFNNIQTYIIENPLRWKEDRFH</sequence>
<evidence type="ECO:0000259" key="1">
    <source>
        <dbReference type="SMART" id="SM01321"/>
    </source>
</evidence>
<protein>
    <recommendedName>
        <fullName evidence="1">Transposase IS200-like domain-containing protein</fullName>
    </recommendedName>
</protein>
<dbReference type="AlphaFoldDB" id="A0A1M6EMX4"/>
<dbReference type="GO" id="GO:0006313">
    <property type="term" value="P:DNA transposition"/>
    <property type="evidence" value="ECO:0007669"/>
    <property type="project" value="InterPro"/>
</dbReference>
<dbReference type="InterPro" id="IPR052715">
    <property type="entry name" value="RAYT_transposase"/>
</dbReference>
<evidence type="ECO:0000313" key="3">
    <source>
        <dbReference type="Proteomes" id="UP000184172"/>
    </source>
</evidence>
<dbReference type="GO" id="GO:0004803">
    <property type="term" value="F:transposase activity"/>
    <property type="evidence" value="ECO:0007669"/>
    <property type="project" value="InterPro"/>
</dbReference>
<dbReference type="InterPro" id="IPR036515">
    <property type="entry name" value="Transposase_17_sf"/>
</dbReference>
<proteinExistence type="predicted"/>
<dbReference type="Gene3D" id="3.30.70.1290">
    <property type="entry name" value="Transposase IS200-like"/>
    <property type="match status" value="1"/>
</dbReference>
<dbReference type="PANTHER" id="PTHR36966">
    <property type="entry name" value="REP-ASSOCIATED TYROSINE TRANSPOSASE"/>
    <property type="match status" value="1"/>
</dbReference>
<feature type="domain" description="Transposase IS200-like" evidence="1">
    <location>
        <begin position="22"/>
        <end position="184"/>
    </location>
</feature>
<organism evidence="2 3">
    <name type="scientific">Aequorivita viscosa</name>
    <dbReference type="NCBI Taxonomy" id="797419"/>
    <lineage>
        <taxon>Bacteria</taxon>
        <taxon>Pseudomonadati</taxon>
        <taxon>Bacteroidota</taxon>
        <taxon>Flavobacteriia</taxon>
        <taxon>Flavobacteriales</taxon>
        <taxon>Flavobacteriaceae</taxon>
        <taxon>Aequorivita</taxon>
    </lineage>
</organism>
<dbReference type="InterPro" id="IPR002686">
    <property type="entry name" value="Transposase_17"/>
</dbReference>
<dbReference type="PANTHER" id="PTHR36966:SF1">
    <property type="entry name" value="REP-ASSOCIATED TYROSINE TRANSPOSASE"/>
    <property type="match status" value="1"/>
</dbReference>
<keyword evidence="3" id="KW-1185">Reference proteome</keyword>
<accession>A0A1M6EMX4</accession>
<gene>
    <name evidence="2" type="ORF">SAMN04487908_106108</name>
</gene>
<dbReference type="OrthoDB" id="9794403at2"/>
<dbReference type="EMBL" id="FQYV01000006">
    <property type="protein sequence ID" value="SHI86841.1"/>
    <property type="molecule type" value="Genomic_DNA"/>
</dbReference>
<name>A0A1M6EMX4_9FLAO</name>
<dbReference type="GO" id="GO:0043565">
    <property type="term" value="F:sequence-specific DNA binding"/>
    <property type="evidence" value="ECO:0007669"/>
    <property type="project" value="TreeGrafter"/>
</dbReference>
<dbReference type="SMART" id="SM01321">
    <property type="entry name" value="Y1_Tnp"/>
    <property type="match status" value="1"/>
</dbReference>
<dbReference type="RefSeq" id="WP_073216381.1">
    <property type="nucleotide sequence ID" value="NZ_FNNS01000001.1"/>
</dbReference>
<dbReference type="Proteomes" id="UP000184172">
    <property type="component" value="Unassembled WGS sequence"/>
</dbReference>
<evidence type="ECO:0000313" key="2">
    <source>
        <dbReference type="EMBL" id="SHI86841.1"/>
    </source>
</evidence>